<keyword evidence="3" id="KW-1185">Reference proteome</keyword>
<accession>A0A1I2ZI50</accession>
<reference evidence="1 3" key="1">
    <citation type="submission" date="2016-10" db="EMBL/GenBank/DDBJ databases">
        <authorList>
            <person name="Varghese N."/>
            <person name="Submissions S."/>
        </authorList>
    </citation>
    <scope>NUCLEOTIDE SEQUENCE [LARGE SCALE GENOMIC DNA]</scope>
    <source>
        <strain evidence="1 3">GMCC 1.11211</strain>
    </source>
</reference>
<evidence type="ECO:0000313" key="3">
    <source>
        <dbReference type="Proteomes" id="UP000199681"/>
    </source>
</evidence>
<dbReference type="RefSeq" id="WP_092448769.1">
    <property type="nucleotide sequence ID" value="NZ_BKAC01000002.1"/>
</dbReference>
<protein>
    <submittedName>
        <fullName evidence="2">Uncharacterized protein</fullName>
    </submittedName>
</protein>
<dbReference type="STRING" id="995038.SAMN05216274_10442"/>
<evidence type="ECO:0000313" key="4">
    <source>
        <dbReference type="Proteomes" id="UP000297963"/>
    </source>
</evidence>
<name>A0A1I2ZI50_9MICO</name>
<dbReference type="Proteomes" id="UP000297963">
    <property type="component" value="Unassembled WGS sequence"/>
</dbReference>
<comment type="caution">
    <text evidence="2">The sequence shown here is derived from an EMBL/GenBank/DDBJ whole genome shotgun (WGS) entry which is preliminary data.</text>
</comment>
<dbReference type="AlphaFoldDB" id="A0A1I2ZI50"/>
<reference evidence="2 4" key="2">
    <citation type="submission" date="2019-03" db="EMBL/GenBank/DDBJ databases">
        <title>Genomics of glacier-inhabiting Cryobacterium strains.</title>
        <authorList>
            <person name="Liu Q."/>
            <person name="Xin Y.-H."/>
        </authorList>
    </citation>
    <scope>NUCLEOTIDE SEQUENCE [LARGE SCALE GENOMIC DNA]</scope>
    <source>
        <strain evidence="2 4">Hh34</strain>
    </source>
</reference>
<dbReference type="EMBL" id="SOFE01000001">
    <property type="protein sequence ID" value="TFB89476.1"/>
    <property type="molecule type" value="Genomic_DNA"/>
</dbReference>
<sequence>MIGSAQWIEHRRGDGELLGWMAPEGDGFVVIDLLGRTRSDEVDWLTAEETLEEIGLGFLADPFELRLSDGRWLPVRIAELSPESIRVTRDDWGAADIEEREFSLPFPIPEVLRPKLN</sequence>
<evidence type="ECO:0000313" key="1">
    <source>
        <dbReference type="EMBL" id="SFH37159.1"/>
    </source>
</evidence>
<proteinExistence type="predicted"/>
<gene>
    <name evidence="2" type="ORF">E3O11_00200</name>
    <name evidence="1" type="ORF">SAMN05216274_10442</name>
</gene>
<dbReference type="Proteomes" id="UP000199681">
    <property type="component" value="Unassembled WGS sequence"/>
</dbReference>
<evidence type="ECO:0000313" key="2">
    <source>
        <dbReference type="EMBL" id="TFB89476.1"/>
    </source>
</evidence>
<dbReference type="EMBL" id="FOPW01000004">
    <property type="protein sequence ID" value="SFH37159.1"/>
    <property type="molecule type" value="Genomic_DNA"/>
</dbReference>
<organism evidence="2 4">
    <name type="scientific">Cryobacterium levicorallinum</name>
    <dbReference type="NCBI Taxonomy" id="995038"/>
    <lineage>
        <taxon>Bacteria</taxon>
        <taxon>Bacillati</taxon>
        <taxon>Actinomycetota</taxon>
        <taxon>Actinomycetes</taxon>
        <taxon>Micrococcales</taxon>
        <taxon>Microbacteriaceae</taxon>
        <taxon>Cryobacterium</taxon>
    </lineage>
</organism>